<protein>
    <submittedName>
        <fullName evidence="2">Uncharacterized protein</fullName>
    </submittedName>
</protein>
<evidence type="ECO:0000313" key="2">
    <source>
        <dbReference type="EMBL" id="EHO62949.1"/>
    </source>
</evidence>
<dbReference type="EMBL" id="ADLT01000037">
    <property type="protein sequence ID" value="EHO62949.1"/>
    <property type="molecule type" value="Genomic_DNA"/>
</dbReference>
<evidence type="ECO:0000256" key="1">
    <source>
        <dbReference type="SAM" id="MobiDB-lite"/>
    </source>
</evidence>
<name>H1D0J0_9FIRM</name>
<accession>H1D0J0</accession>
<gene>
    <name evidence="2" type="ORF">HMPREF9453_01128</name>
</gene>
<keyword evidence="3" id="KW-1185">Reference proteome</keyword>
<dbReference type="Proteomes" id="UP000003277">
    <property type="component" value="Unassembled WGS sequence"/>
</dbReference>
<comment type="caution">
    <text evidence="2">The sequence shown here is derived from an EMBL/GenBank/DDBJ whole genome shotgun (WGS) entry which is preliminary data.</text>
</comment>
<reference evidence="2 3" key="1">
    <citation type="submission" date="2011-11" db="EMBL/GenBank/DDBJ databases">
        <title>The Genome Sequence of Dialister succinatiphilus YIT 11850.</title>
        <authorList>
            <consortium name="The Broad Institute Genome Sequencing Platform"/>
            <person name="Earl A."/>
            <person name="Ward D."/>
            <person name="Feldgarden M."/>
            <person name="Gevers D."/>
            <person name="Morotomi M."/>
            <person name="Young S.K."/>
            <person name="Zeng Q."/>
            <person name="Gargeya S."/>
            <person name="Fitzgerald M."/>
            <person name="Haas B."/>
            <person name="Abouelleil A."/>
            <person name="Alvarado L."/>
            <person name="Arachchi H.M."/>
            <person name="Berlin A."/>
            <person name="Brown A."/>
            <person name="Chapman S.B."/>
            <person name="Dunbar C."/>
            <person name="Gearin G."/>
            <person name="Goldberg J."/>
            <person name="Griggs A."/>
            <person name="Gujja S."/>
            <person name="Heiman D."/>
            <person name="Howarth C."/>
            <person name="Lui A."/>
            <person name="MacDonald P.J.P."/>
            <person name="Montmayeur A."/>
            <person name="Murphy C."/>
            <person name="Neiman D."/>
            <person name="Pearson M."/>
            <person name="Priest M."/>
            <person name="Roberts A."/>
            <person name="Saif S."/>
            <person name="Shea T."/>
            <person name="Sisk P."/>
            <person name="Stolte C."/>
            <person name="Sykes S."/>
            <person name="Wortman J."/>
            <person name="Nusbaum C."/>
            <person name="Birren B."/>
        </authorList>
    </citation>
    <scope>NUCLEOTIDE SEQUENCE [LARGE SCALE GENOMIC DNA]</scope>
    <source>
        <strain evidence="2 3">YIT 11850</strain>
    </source>
</reference>
<feature type="compositionally biased region" description="Basic residues" evidence="1">
    <location>
        <begin position="87"/>
        <end position="98"/>
    </location>
</feature>
<dbReference type="AlphaFoldDB" id="H1D0J0"/>
<sequence>MLRSRWLGRGSKGLKKRAQRARFRCEGAAYFWAPKASEPYCLWKYGFPANLQSAWMTAGRVFWRMGPYFLATAATARMMRAMPRSSQKPKVRRKMRKEKRMEDSGSMAEIMLASVGRI</sequence>
<organism evidence="2 3">
    <name type="scientific">Dialister succinatiphilus YIT 11850</name>
    <dbReference type="NCBI Taxonomy" id="742743"/>
    <lineage>
        <taxon>Bacteria</taxon>
        <taxon>Bacillati</taxon>
        <taxon>Bacillota</taxon>
        <taxon>Negativicutes</taxon>
        <taxon>Veillonellales</taxon>
        <taxon>Veillonellaceae</taxon>
        <taxon>Dialister</taxon>
    </lineage>
</organism>
<feature type="region of interest" description="Disordered" evidence="1">
    <location>
        <begin position="80"/>
        <end position="104"/>
    </location>
</feature>
<proteinExistence type="predicted"/>
<dbReference type="HOGENOM" id="CLU_2069356_0_0_9"/>
<evidence type="ECO:0000313" key="3">
    <source>
        <dbReference type="Proteomes" id="UP000003277"/>
    </source>
</evidence>
<dbReference type="STRING" id="742743.HMPREF9453_01128"/>